<dbReference type="EMBL" id="BART01009090">
    <property type="protein sequence ID" value="GAG62722.1"/>
    <property type="molecule type" value="Genomic_DNA"/>
</dbReference>
<feature type="transmembrane region" description="Helical" evidence="1">
    <location>
        <begin position="12"/>
        <end position="34"/>
    </location>
</feature>
<comment type="caution">
    <text evidence="2">The sequence shown here is derived from an EMBL/GenBank/DDBJ whole genome shotgun (WGS) entry which is preliminary data.</text>
</comment>
<evidence type="ECO:0000313" key="2">
    <source>
        <dbReference type="EMBL" id="GAG62722.1"/>
    </source>
</evidence>
<organism evidence="2">
    <name type="scientific">marine sediment metagenome</name>
    <dbReference type="NCBI Taxonomy" id="412755"/>
    <lineage>
        <taxon>unclassified sequences</taxon>
        <taxon>metagenomes</taxon>
        <taxon>ecological metagenomes</taxon>
    </lineage>
</organism>
<proteinExistence type="predicted"/>
<dbReference type="Gene3D" id="1.20.1250.20">
    <property type="entry name" value="MFS general substrate transporter like domains"/>
    <property type="match status" value="1"/>
</dbReference>
<keyword evidence="1" id="KW-0812">Transmembrane</keyword>
<feature type="transmembrane region" description="Helical" evidence="1">
    <location>
        <begin position="76"/>
        <end position="99"/>
    </location>
</feature>
<feature type="transmembrane region" description="Helical" evidence="1">
    <location>
        <begin position="160"/>
        <end position="182"/>
    </location>
</feature>
<reference evidence="2" key="1">
    <citation type="journal article" date="2014" name="Front. Microbiol.">
        <title>High frequency of phylogenetically diverse reductive dehalogenase-homologous genes in deep subseafloor sedimentary metagenomes.</title>
        <authorList>
            <person name="Kawai M."/>
            <person name="Futagami T."/>
            <person name="Toyoda A."/>
            <person name="Takaki Y."/>
            <person name="Nishi S."/>
            <person name="Hori S."/>
            <person name="Arai W."/>
            <person name="Tsubouchi T."/>
            <person name="Morono Y."/>
            <person name="Uchiyama I."/>
            <person name="Ito T."/>
            <person name="Fujiyama A."/>
            <person name="Inagaki F."/>
            <person name="Takami H."/>
        </authorList>
    </citation>
    <scope>NUCLEOTIDE SEQUENCE</scope>
    <source>
        <strain evidence="2">Expedition CK06-06</strain>
    </source>
</reference>
<feature type="transmembrane region" description="Helical" evidence="1">
    <location>
        <begin position="105"/>
        <end position="125"/>
    </location>
</feature>
<evidence type="ECO:0008006" key="3">
    <source>
        <dbReference type="Google" id="ProtNLM"/>
    </source>
</evidence>
<gene>
    <name evidence="2" type="ORF">S01H4_20250</name>
</gene>
<protein>
    <recommendedName>
        <fullName evidence="3">Major facilitator superfamily (MFS) profile domain-containing protein</fullName>
    </recommendedName>
</protein>
<sequence>MAQPAKDHKYRNLVFVGFFLGISGSIFGYLLFPFQIYLLEFEESEYLIYVLISITGKLGWYVIWRMVLKKKSLTGSYSLSLIFAATVAFTDILFLLSNIPYPVKIVLYVVSFGTILGTSYSGPLFGIPLGATLIQEAAVKIDASNVDETISNISGSYSGFSMFIGSLGGAISSIVIGLLLTGNNQSNPIIITLLFTSQGFFYLIAVLFLRKIKLDKPISIDKTLNLENP</sequence>
<evidence type="ECO:0000256" key="1">
    <source>
        <dbReference type="SAM" id="Phobius"/>
    </source>
</evidence>
<accession>X0ZXV8</accession>
<keyword evidence="1" id="KW-0472">Membrane</keyword>
<feature type="transmembrane region" description="Helical" evidence="1">
    <location>
        <begin position="188"/>
        <end position="209"/>
    </location>
</feature>
<dbReference type="SUPFAM" id="SSF103473">
    <property type="entry name" value="MFS general substrate transporter"/>
    <property type="match status" value="1"/>
</dbReference>
<feature type="transmembrane region" description="Helical" evidence="1">
    <location>
        <begin position="46"/>
        <end position="64"/>
    </location>
</feature>
<keyword evidence="1" id="KW-1133">Transmembrane helix</keyword>
<dbReference type="InterPro" id="IPR036259">
    <property type="entry name" value="MFS_trans_sf"/>
</dbReference>
<name>X0ZXV8_9ZZZZ</name>
<dbReference type="AlphaFoldDB" id="X0ZXV8"/>